<keyword evidence="1" id="KW-1133">Transmembrane helix</keyword>
<dbReference type="PANTHER" id="PTHR22911:SF103">
    <property type="entry name" value="BLR2811 PROTEIN"/>
    <property type="match status" value="1"/>
</dbReference>
<evidence type="ECO:0000256" key="1">
    <source>
        <dbReference type="SAM" id="Phobius"/>
    </source>
</evidence>
<feature type="transmembrane region" description="Helical" evidence="1">
    <location>
        <begin position="263"/>
        <end position="281"/>
    </location>
</feature>
<evidence type="ECO:0000259" key="2">
    <source>
        <dbReference type="Pfam" id="PF00892"/>
    </source>
</evidence>
<comment type="caution">
    <text evidence="3">The sequence shown here is derived from an EMBL/GenBank/DDBJ whole genome shotgun (WGS) entry which is preliminary data.</text>
</comment>
<keyword evidence="1" id="KW-0472">Membrane</keyword>
<dbReference type="Proteomes" id="UP000531216">
    <property type="component" value="Unassembled WGS sequence"/>
</dbReference>
<dbReference type="RefSeq" id="WP_090965340.1">
    <property type="nucleotide sequence ID" value="NZ_FOOA01000017.1"/>
</dbReference>
<dbReference type="OrthoDB" id="9815809at2"/>
<reference evidence="3 4" key="1">
    <citation type="submission" date="2020-08" db="EMBL/GenBank/DDBJ databases">
        <title>Genomic Encyclopedia of Type Strains, Phase IV (KMG-IV): sequencing the most valuable type-strain genomes for metagenomic binning, comparative biology and taxonomic classification.</title>
        <authorList>
            <person name="Goeker M."/>
        </authorList>
    </citation>
    <scope>NUCLEOTIDE SEQUENCE [LARGE SCALE GENOMIC DNA]</scope>
    <source>
        <strain evidence="3 4">DSM 25024</strain>
    </source>
</reference>
<dbReference type="InterPro" id="IPR037185">
    <property type="entry name" value="EmrE-like"/>
</dbReference>
<keyword evidence="4" id="KW-1185">Reference proteome</keyword>
<sequence>MTRANPLLTGILLTIVAGALFAGMDSLGKHLSTLLPVMQVIWGRYVVQTVVMTAWLGATTGTRFLRTSHPILQLTRGLLLLACTFLMYEALSRVPLADATAVLFFSPIMVTVLSVALLGERIGLHRIAAVLAGFCGMLLILRPGIGSFHPALFLVLAAAVLNAVYLILTRRLAGREDAASTQFNTTAFGTVVMSAVVIPVWQTPDAATMALLLAIGLLGTVGHFLLVSAFRYASASLLSPFLYTQVLVAAGVSVVLFGDPLHGATIAGTAVLVASGLYIWWRENRTRRTAREIDPAVRADIHPGD</sequence>
<dbReference type="AlphaFoldDB" id="A0A7W6FWP5"/>
<keyword evidence="1" id="KW-0812">Transmembrane</keyword>
<feature type="transmembrane region" description="Helical" evidence="1">
    <location>
        <begin position="102"/>
        <end position="120"/>
    </location>
</feature>
<dbReference type="Pfam" id="PF00892">
    <property type="entry name" value="EamA"/>
    <property type="match status" value="2"/>
</dbReference>
<protein>
    <submittedName>
        <fullName evidence="3">Drug/metabolite transporter (DMT)-like permease</fullName>
    </submittedName>
</protein>
<feature type="domain" description="EamA" evidence="2">
    <location>
        <begin position="151"/>
        <end position="276"/>
    </location>
</feature>
<dbReference type="PANTHER" id="PTHR22911">
    <property type="entry name" value="ACYL-MALONYL CONDENSING ENZYME-RELATED"/>
    <property type="match status" value="1"/>
</dbReference>
<proteinExistence type="predicted"/>
<dbReference type="GO" id="GO:0016020">
    <property type="term" value="C:membrane"/>
    <property type="evidence" value="ECO:0007669"/>
    <property type="project" value="InterPro"/>
</dbReference>
<feature type="transmembrane region" description="Helical" evidence="1">
    <location>
        <begin position="207"/>
        <end position="230"/>
    </location>
</feature>
<feature type="transmembrane region" description="Helical" evidence="1">
    <location>
        <begin position="151"/>
        <end position="169"/>
    </location>
</feature>
<feature type="transmembrane region" description="Helical" evidence="1">
    <location>
        <begin position="46"/>
        <end position="65"/>
    </location>
</feature>
<dbReference type="InterPro" id="IPR000620">
    <property type="entry name" value="EamA_dom"/>
</dbReference>
<name>A0A7W6FWP5_9HYPH</name>
<feature type="transmembrane region" description="Helical" evidence="1">
    <location>
        <begin position="77"/>
        <end position="96"/>
    </location>
</feature>
<feature type="domain" description="EamA" evidence="2">
    <location>
        <begin position="9"/>
        <end position="141"/>
    </location>
</feature>
<accession>A0A7W6FWP5</accession>
<organism evidence="3 4">
    <name type="scientific">Aureimonas phyllosphaerae</name>
    <dbReference type="NCBI Taxonomy" id="1166078"/>
    <lineage>
        <taxon>Bacteria</taxon>
        <taxon>Pseudomonadati</taxon>
        <taxon>Pseudomonadota</taxon>
        <taxon>Alphaproteobacteria</taxon>
        <taxon>Hyphomicrobiales</taxon>
        <taxon>Aurantimonadaceae</taxon>
        <taxon>Aureimonas</taxon>
    </lineage>
</organism>
<evidence type="ECO:0000313" key="3">
    <source>
        <dbReference type="EMBL" id="MBB3937247.1"/>
    </source>
</evidence>
<feature type="transmembrane region" description="Helical" evidence="1">
    <location>
        <begin position="237"/>
        <end position="257"/>
    </location>
</feature>
<evidence type="ECO:0000313" key="4">
    <source>
        <dbReference type="Proteomes" id="UP000531216"/>
    </source>
</evidence>
<dbReference type="SUPFAM" id="SSF103481">
    <property type="entry name" value="Multidrug resistance efflux transporter EmrE"/>
    <property type="match status" value="2"/>
</dbReference>
<dbReference type="Gene3D" id="1.10.3730.20">
    <property type="match status" value="1"/>
</dbReference>
<gene>
    <name evidence="3" type="ORF">GGR05_003412</name>
</gene>
<feature type="transmembrane region" description="Helical" evidence="1">
    <location>
        <begin position="181"/>
        <end position="201"/>
    </location>
</feature>
<dbReference type="EMBL" id="JACIDO010000007">
    <property type="protein sequence ID" value="MBB3937247.1"/>
    <property type="molecule type" value="Genomic_DNA"/>
</dbReference>
<feature type="transmembrane region" description="Helical" evidence="1">
    <location>
        <begin position="127"/>
        <end position="145"/>
    </location>
</feature>